<reference evidence="2" key="1">
    <citation type="submission" date="2023-10" db="EMBL/GenBank/DDBJ databases">
        <title>Genome assembly of Pristionchus species.</title>
        <authorList>
            <person name="Yoshida K."/>
            <person name="Sommer R.J."/>
        </authorList>
    </citation>
    <scope>NUCLEOTIDE SEQUENCE</scope>
    <source>
        <strain evidence="2">RS0144</strain>
    </source>
</reference>
<sequence>MDDLELRRVFASLCTLAEQGPLPVQAYSMLVRRMCPEALAEELHRGWLADSRFAPTAAGIILHVCTAEPRDVALSSSCLALILNDFRLRNEIRAESRLMWRNAFRALFHLYPIYRQLDACFSKCFIQPMFTAIEELFDVEPEQEDYETAAMLFSTFGRTLNDLRPVGVERLICRVRETIVADSPEMNCHIRRVFLHILDLHTFRWEEVKIPEHYITGRLDTMLIDEPPTELSPFVRPKRLRESSVSSTASKLRDSTSSPCSQIASPLSQSMNIPRIEEEEEIPLEKKETEC</sequence>
<accession>A0AAV5T3S4</accession>
<keyword evidence="3" id="KW-1185">Reference proteome</keyword>
<dbReference type="AlphaFoldDB" id="A0AAV5T3S4"/>
<name>A0AAV5T3S4_9BILA</name>
<proteinExistence type="predicted"/>
<dbReference type="Proteomes" id="UP001432027">
    <property type="component" value="Unassembled WGS sequence"/>
</dbReference>
<evidence type="ECO:0000313" key="3">
    <source>
        <dbReference type="Proteomes" id="UP001432027"/>
    </source>
</evidence>
<feature type="region of interest" description="Disordered" evidence="1">
    <location>
        <begin position="242"/>
        <end position="291"/>
    </location>
</feature>
<evidence type="ECO:0008006" key="4">
    <source>
        <dbReference type="Google" id="ProtNLM"/>
    </source>
</evidence>
<feature type="compositionally biased region" description="Polar residues" evidence="1">
    <location>
        <begin position="243"/>
        <end position="272"/>
    </location>
</feature>
<comment type="caution">
    <text evidence="2">The sequence shown here is derived from an EMBL/GenBank/DDBJ whole genome shotgun (WGS) entry which is preliminary data.</text>
</comment>
<evidence type="ECO:0000313" key="2">
    <source>
        <dbReference type="EMBL" id="GMS90166.1"/>
    </source>
</evidence>
<protein>
    <recommendedName>
        <fullName evidence="4">MIF4G domain-containing protein</fullName>
    </recommendedName>
</protein>
<gene>
    <name evidence="2" type="ORF">PENTCL1PPCAC_12341</name>
</gene>
<organism evidence="2 3">
    <name type="scientific">Pristionchus entomophagus</name>
    <dbReference type="NCBI Taxonomy" id="358040"/>
    <lineage>
        <taxon>Eukaryota</taxon>
        <taxon>Metazoa</taxon>
        <taxon>Ecdysozoa</taxon>
        <taxon>Nematoda</taxon>
        <taxon>Chromadorea</taxon>
        <taxon>Rhabditida</taxon>
        <taxon>Rhabditina</taxon>
        <taxon>Diplogasteromorpha</taxon>
        <taxon>Diplogasteroidea</taxon>
        <taxon>Neodiplogasteridae</taxon>
        <taxon>Pristionchus</taxon>
    </lineage>
</organism>
<dbReference type="Gene3D" id="1.25.40.180">
    <property type="match status" value="1"/>
</dbReference>
<evidence type="ECO:0000256" key="1">
    <source>
        <dbReference type="SAM" id="MobiDB-lite"/>
    </source>
</evidence>
<dbReference type="EMBL" id="BTSX01000003">
    <property type="protein sequence ID" value="GMS90166.1"/>
    <property type="molecule type" value="Genomic_DNA"/>
</dbReference>